<keyword evidence="4" id="KW-0809">Transit peptide</keyword>
<evidence type="ECO:0000256" key="4">
    <source>
        <dbReference type="ARBA" id="ARBA00022946"/>
    </source>
</evidence>
<dbReference type="NCBIfam" id="TIGR00756">
    <property type="entry name" value="PPR"/>
    <property type="match status" value="2"/>
</dbReference>
<dbReference type="Gene3D" id="1.25.40.10">
    <property type="entry name" value="Tetratricopeptide repeat domain"/>
    <property type="match status" value="2"/>
</dbReference>
<organism evidence="8 9">
    <name type="scientific">Ilex paraguariensis</name>
    <name type="common">yerba mate</name>
    <dbReference type="NCBI Taxonomy" id="185542"/>
    <lineage>
        <taxon>Eukaryota</taxon>
        <taxon>Viridiplantae</taxon>
        <taxon>Streptophyta</taxon>
        <taxon>Embryophyta</taxon>
        <taxon>Tracheophyta</taxon>
        <taxon>Spermatophyta</taxon>
        <taxon>Magnoliopsida</taxon>
        <taxon>eudicotyledons</taxon>
        <taxon>Gunneridae</taxon>
        <taxon>Pentapetalae</taxon>
        <taxon>asterids</taxon>
        <taxon>campanulids</taxon>
        <taxon>Aquifoliales</taxon>
        <taxon>Aquifoliaceae</taxon>
        <taxon>Ilex</taxon>
    </lineage>
</organism>
<dbReference type="SUPFAM" id="SSF48452">
    <property type="entry name" value="TPR-like"/>
    <property type="match status" value="1"/>
</dbReference>
<gene>
    <name evidence="8" type="ORF">ILEXP_LOCUS53259</name>
</gene>
<name>A0ABC8UPT0_9AQUA</name>
<keyword evidence="9" id="KW-1185">Reference proteome</keyword>
<feature type="repeat" description="TPR" evidence="6">
    <location>
        <begin position="383"/>
        <end position="416"/>
    </location>
</feature>
<comment type="subcellular location">
    <subcellularLocation>
        <location evidence="1">Mitochondrion</location>
    </subcellularLocation>
</comment>
<evidence type="ECO:0000313" key="9">
    <source>
        <dbReference type="Proteomes" id="UP001642360"/>
    </source>
</evidence>
<feature type="repeat" description="PPR" evidence="7">
    <location>
        <begin position="137"/>
        <end position="171"/>
    </location>
</feature>
<dbReference type="Proteomes" id="UP001642360">
    <property type="component" value="Unassembled WGS sequence"/>
</dbReference>
<comment type="caution">
    <text evidence="8">The sequence shown here is derived from an EMBL/GenBank/DDBJ whole genome shotgun (WGS) entry which is preliminary data.</text>
</comment>
<keyword evidence="5" id="KW-0496">Mitochondrion</keyword>
<evidence type="ECO:0000256" key="3">
    <source>
        <dbReference type="ARBA" id="ARBA00022737"/>
    </source>
</evidence>
<dbReference type="PANTHER" id="PTHR45717">
    <property type="entry name" value="OS12G0527900 PROTEIN"/>
    <property type="match status" value="1"/>
</dbReference>
<evidence type="ECO:0000256" key="7">
    <source>
        <dbReference type="PROSITE-ProRule" id="PRU00708"/>
    </source>
</evidence>
<dbReference type="SMART" id="SM00028">
    <property type="entry name" value="TPR"/>
    <property type="match status" value="2"/>
</dbReference>
<evidence type="ECO:0000256" key="5">
    <source>
        <dbReference type="ARBA" id="ARBA00023128"/>
    </source>
</evidence>
<dbReference type="EMBL" id="CAUOFW020008502">
    <property type="protein sequence ID" value="CAK9183023.1"/>
    <property type="molecule type" value="Genomic_DNA"/>
</dbReference>
<evidence type="ECO:0000256" key="2">
    <source>
        <dbReference type="ARBA" id="ARBA00007626"/>
    </source>
</evidence>
<accession>A0ABC8UPT0</accession>
<dbReference type="FunFam" id="1.25.40.10:FF:000385">
    <property type="entry name" value="Pentatricopeptide repeat-containing protein mitochondrial"/>
    <property type="match status" value="1"/>
</dbReference>
<dbReference type="PROSITE" id="PS51375">
    <property type="entry name" value="PPR"/>
    <property type="match status" value="3"/>
</dbReference>
<proteinExistence type="inferred from homology"/>
<dbReference type="AlphaFoldDB" id="A0ABC8UPT0"/>
<comment type="similarity">
    <text evidence="2">Belongs to the PPR family. P subfamily.</text>
</comment>
<protein>
    <recommendedName>
        <fullName evidence="10">Pentatricopeptide repeat-containing protein</fullName>
    </recommendedName>
</protein>
<keyword evidence="6" id="KW-0802">TPR repeat</keyword>
<dbReference type="GO" id="GO:0003729">
    <property type="term" value="F:mRNA binding"/>
    <property type="evidence" value="ECO:0007669"/>
    <property type="project" value="UniProtKB-ARBA"/>
</dbReference>
<evidence type="ECO:0000256" key="6">
    <source>
        <dbReference type="PROSITE-ProRule" id="PRU00339"/>
    </source>
</evidence>
<sequence>MYSILGKSNTNPKKLLENSFFFFFIRSRTHYTSYSKNNLFSRISTLRNPDISIIPVLDQWVEEGNKVGQAEFQRIIRELRGRKLYSHALQISEWMSSKGLLPFSSGDRAVRLDLIGMVQGLDAAESYFSKLSDQEKNEKTYGALLNCYVRERLIDKSLSHVQKMKEIGFASSSLVYNNLMCLYVHTNQLEKIPDVLSEMKKNGVPPNNFSYRICINSYGAQSDLNSIEKLLKEMESRPHLCIDWTTYSTLANFYIKAGLKEKALAFLWKLEEKLDKNALGYNHLISHYAHLGITDQMMRLWGIQKVKCKKQINRDYITMLGSLVKLGELEKTEALFKEWESSCQTYDFRVPNILLIGHCQKGLVERAETMLQEIIKKGKTPTPNSWSIIAAGYLDKENMEKAFECIMEALAVKEQNQGWRPKPRLISSILNWLGDEGEAEKVEAFVSSLKTMIPVNREMYHALLKANIRVGREVELILESMKAEKIDEDEETRKILSLKQESAE</sequence>
<dbReference type="PANTHER" id="PTHR45717:SF7">
    <property type="entry name" value="PENTACOTRIPEPTIDE-REPEAT REGION OF PRORP DOMAIN-CONTAINING PROTEIN"/>
    <property type="match status" value="1"/>
</dbReference>
<dbReference type="InterPro" id="IPR011990">
    <property type="entry name" value="TPR-like_helical_dom_sf"/>
</dbReference>
<dbReference type="InterPro" id="IPR019734">
    <property type="entry name" value="TPR_rpt"/>
</dbReference>
<feature type="repeat" description="PPR" evidence="7">
    <location>
        <begin position="347"/>
        <end position="381"/>
    </location>
</feature>
<dbReference type="GO" id="GO:0005739">
    <property type="term" value="C:mitochondrion"/>
    <property type="evidence" value="ECO:0007669"/>
    <property type="project" value="UniProtKB-SubCell"/>
</dbReference>
<dbReference type="Pfam" id="PF01535">
    <property type="entry name" value="PPR"/>
    <property type="match status" value="4"/>
</dbReference>
<keyword evidence="3" id="KW-0677">Repeat</keyword>
<evidence type="ECO:0000256" key="1">
    <source>
        <dbReference type="ARBA" id="ARBA00004173"/>
    </source>
</evidence>
<evidence type="ECO:0008006" key="10">
    <source>
        <dbReference type="Google" id="ProtNLM"/>
    </source>
</evidence>
<evidence type="ECO:0000313" key="8">
    <source>
        <dbReference type="EMBL" id="CAK9183023.1"/>
    </source>
</evidence>
<feature type="repeat" description="PPR" evidence="7">
    <location>
        <begin position="172"/>
        <end position="206"/>
    </location>
</feature>
<reference evidence="8 9" key="1">
    <citation type="submission" date="2024-02" db="EMBL/GenBank/DDBJ databases">
        <authorList>
            <person name="Vignale AGUSTIN F."/>
            <person name="Sosa J E."/>
            <person name="Modenutti C."/>
        </authorList>
    </citation>
    <scope>NUCLEOTIDE SEQUENCE [LARGE SCALE GENOMIC DNA]</scope>
</reference>
<dbReference type="PROSITE" id="PS50005">
    <property type="entry name" value="TPR"/>
    <property type="match status" value="1"/>
</dbReference>
<dbReference type="Pfam" id="PF13041">
    <property type="entry name" value="PPR_2"/>
    <property type="match status" value="1"/>
</dbReference>
<dbReference type="InterPro" id="IPR002885">
    <property type="entry name" value="PPR_rpt"/>
</dbReference>